<feature type="region of interest" description="Disordered" evidence="1">
    <location>
        <begin position="452"/>
        <end position="471"/>
    </location>
</feature>
<evidence type="ECO:0000313" key="3">
    <source>
        <dbReference type="Proteomes" id="UP000681317"/>
    </source>
</evidence>
<evidence type="ECO:0000256" key="1">
    <source>
        <dbReference type="SAM" id="MobiDB-lite"/>
    </source>
</evidence>
<reference evidence="2 3" key="1">
    <citation type="submission" date="2021-03" db="EMBL/GenBank/DDBJ databases">
        <title>Complete Genome Sequences of Two Lysobacter Strains Isolated from Sea Water (Lysobacter caseinilyticus) and Soil (Lysobacter helvus) in South Korea.</title>
        <authorList>
            <person name="Watanabe Y."/>
            <person name="Arakawa K."/>
        </authorList>
    </citation>
    <scope>NUCLEOTIDE SEQUENCE [LARGE SCALE GENOMIC DNA]</scope>
    <source>
        <strain evidence="2 3">KVB24</strain>
    </source>
</reference>
<evidence type="ECO:0000313" key="2">
    <source>
        <dbReference type="EMBL" id="BCT91007.1"/>
    </source>
</evidence>
<keyword evidence="3" id="KW-1185">Reference proteome</keyword>
<name>A0ABM7Q1B5_9GAMM</name>
<accession>A0ABM7Q1B5</accession>
<feature type="region of interest" description="Disordered" evidence="1">
    <location>
        <begin position="60"/>
        <end position="84"/>
    </location>
</feature>
<sequence>MARKRKFESSVDRGPIHAVVARRPIVSVKAGGEFRQRMGNIGLQRLIEDRLASPRAPLLLYRQPDPKSPLPPGPAPGVPANAPPDPVDDLIDAIGAAVETPLSEIPLTSTVNPKLTLTPELVLKQQWPAIRKWIIALGTKGAPRVPSGFAALDTPGITDPLRALPKADRIRVADGVLDRLILGVGTEAPQTYRDEFARLTTKAKGAMEPDADPLVGYVAMRDGLKATFGSIDAMNAFFATLEPAEFPPASGTTKVFGRQSLVHPELKKALKKATDLLQSSKVPAGTFDRVIASMADITTLAGKVHHRGSWAISIRENRNNPSEIGNHSFGFAIDIDANANPNLPKFRWDIVKQLTGFDVYGPDMAGAKAGQPFATALPAAKHFREASDKFRSMFDSPAHFEAALAAEAAKHQIPIPAAALAKAVAAAAQRGKPGAEGLAALKRTLRDAMDKEEARVAVPDSSGGEGSYSAHDDPRVLDTLVAALQPKIKNRADLTRLMPFILAQVIDPRDTPAFPKTAELAILFDRKVIAELKRIREDVRRYEMPINLRFRLAPRAKESEVATLAASLVELHGIFAGTRDKAGQPIGQGTSLSAVAVHGFMNMEPELVAALTSSEGGNLVWLGTTTGTKDWMHFQLKSPPKITPQGTWP</sequence>
<protein>
    <recommendedName>
        <fullName evidence="4">Peptidase M15C domain-containing protein</fullName>
    </recommendedName>
</protein>
<dbReference type="Proteomes" id="UP000681317">
    <property type="component" value="Chromosome"/>
</dbReference>
<organism evidence="2 3">
    <name type="scientific">Noviluteimonas caseinilytica</name>
    <dbReference type="NCBI Taxonomy" id="2675101"/>
    <lineage>
        <taxon>Bacteria</taxon>
        <taxon>Pseudomonadati</taxon>
        <taxon>Pseudomonadota</taxon>
        <taxon>Gammaproteobacteria</taxon>
        <taxon>Lysobacterales</taxon>
        <taxon>Lysobacteraceae</taxon>
        <taxon>Noviluteimonas</taxon>
    </lineage>
</organism>
<dbReference type="RefSeq" id="WP_213435045.1">
    <property type="nucleotide sequence ID" value="NZ_AP024545.1"/>
</dbReference>
<evidence type="ECO:0008006" key="4">
    <source>
        <dbReference type="Google" id="ProtNLM"/>
    </source>
</evidence>
<dbReference type="EMBL" id="AP024545">
    <property type="protein sequence ID" value="BCT91007.1"/>
    <property type="molecule type" value="Genomic_DNA"/>
</dbReference>
<feature type="compositionally biased region" description="Pro residues" evidence="1">
    <location>
        <begin position="66"/>
        <end position="84"/>
    </location>
</feature>
<proteinExistence type="predicted"/>
<gene>
    <name evidence="2" type="ORF">LYSCAS_00310</name>
</gene>